<evidence type="ECO:0000313" key="3">
    <source>
        <dbReference type="Proteomes" id="UP000192247"/>
    </source>
</evidence>
<dbReference type="EMBL" id="MNPL01016246">
    <property type="protein sequence ID" value="OQR70757.1"/>
    <property type="molecule type" value="Genomic_DNA"/>
</dbReference>
<dbReference type="AlphaFoldDB" id="A0A1V9XB49"/>
<feature type="compositionally biased region" description="Low complexity" evidence="1">
    <location>
        <begin position="213"/>
        <end position="240"/>
    </location>
</feature>
<feature type="compositionally biased region" description="Polar residues" evidence="1">
    <location>
        <begin position="156"/>
        <end position="188"/>
    </location>
</feature>
<dbReference type="STRING" id="418985.A0A1V9XB49"/>
<evidence type="ECO:0000313" key="2">
    <source>
        <dbReference type="EMBL" id="OQR70757.1"/>
    </source>
</evidence>
<proteinExistence type="predicted"/>
<evidence type="ECO:0000256" key="1">
    <source>
        <dbReference type="SAM" id="MobiDB-lite"/>
    </source>
</evidence>
<sequence length="378" mass="39412">MSAVFACRVSVLDSASPAPEEELPSLQSSTSSSSSDSPVPAKKDKECEARPPKDAPKPRKASLPSATVSSKGTTSSFALPPSRAFDPSPVDYPTTSLSPQVSSMLRSSVASSYPTRLPSIRPLTRSTSVSPVRTALPGKTPLAPSKSLSSALAPHQTASFKYTSSHQPPGAMSTNGRRAVPTSTSHTPSALPRRTPSSSLKRPQPAPVPKPPKTTSSSQVNDNPAHSHTTATHSASAVAKVSATPRPSLLSPTVSSALKSCAVPLRTVNSMTRADCEVHGNAHHRRSLALTSAGHVHAVAQENKNATTPVSKRSSVGERSLRKPSKSTPSSATLTTAGAAVIRRSGAILDRPKTTGTRKSLDLAGLRRKTFADDMFVC</sequence>
<protein>
    <submittedName>
        <fullName evidence="2">Uncharacterized protein</fullName>
    </submittedName>
</protein>
<feature type="compositionally biased region" description="Polar residues" evidence="1">
    <location>
        <begin position="64"/>
        <end position="77"/>
    </location>
</feature>
<gene>
    <name evidence="2" type="ORF">BIW11_01629</name>
</gene>
<comment type="caution">
    <text evidence="2">The sequence shown here is derived from an EMBL/GenBank/DDBJ whole genome shotgun (WGS) entry which is preliminary data.</text>
</comment>
<feature type="compositionally biased region" description="Polar residues" evidence="1">
    <location>
        <begin position="302"/>
        <end position="314"/>
    </location>
</feature>
<accession>A0A1V9XB49</accession>
<feature type="compositionally biased region" description="Low complexity" evidence="1">
    <location>
        <begin position="141"/>
        <end position="154"/>
    </location>
</feature>
<name>A0A1V9XB49_9ACAR</name>
<feature type="compositionally biased region" description="Low complexity" evidence="1">
    <location>
        <begin position="13"/>
        <end position="40"/>
    </location>
</feature>
<dbReference type="InParanoid" id="A0A1V9XB49"/>
<feature type="region of interest" description="Disordered" evidence="1">
    <location>
        <begin position="11"/>
        <end position="240"/>
    </location>
</feature>
<feature type="compositionally biased region" description="Basic and acidic residues" evidence="1">
    <location>
        <begin position="41"/>
        <end position="57"/>
    </location>
</feature>
<organism evidence="2 3">
    <name type="scientific">Tropilaelaps mercedesae</name>
    <dbReference type="NCBI Taxonomy" id="418985"/>
    <lineage>
        <taxon>Eukaryota</taxon>
        <taxon>Metazoa</taxon>
        <taxon>Ecdysozoa</taxon>
        <taxon>Arthropoda</taxon>
        <taxon>Chelicerata</taxon>
        <taxon>Arachnida</taxon>
        <taxon>Acari</taxon>
        <taxon>Parasitiformes</taxon>
        <taxon>Mesostigmata</taxon>
        <taxon>Gamasina</taxon>
        <taxon>Dermanyssoidea</taxon>
        <taxon>Laelapidae</taxon>
        <taxon>Tropilaelaps</taxon>
    </lineage>
</organism>
<reference evidence="2" key="1">
    <citation type="journal article" date="2017" name="Gigascience">
        <title>Draft genome of the honey bee ectoparasitic mite, Tropilaelaps mercedesae, is shaped by the parasitic life history.</title>
        <authorList>
            <person name="Dong X."/>
            <person name="Armstrong S.D."/>
            <person name="Xia D."/>
            <person name="Makepeace B.L."/>
            <person name="Darby A.C."/>
            <person name="Kadowaki T."/>
        </authorList>
    </citation>
    <scope>NUCLEOTIDE SEQUENCE [LARGE SCALE GENOMIC DNA]</scope>
    <source>
        <strain evidence="2">Wuxi-XJTLU</strain>
    </source>
</reference>
<feature type="compositionally biased region" description="Low complexity" evidence="1">
    <location>
        <begin position="102"/>
        <end position="112"/>
    </location>
</feature>
<feature type="region of interest" description="Disordered" evidence="1">
    <location>
        <begin position="302"/>
        <end position="334"/>
    </location>
</feature>
<keyword evidence="3" id="KW-1185">Reference proteome</keyword>
<dbReference type="Proteomes" id="UP000192247">
    <property type="component" value="Unassembled WGS sequence"/>
</dbReference>